<feature type="region of interest" description="Disordered" evidence="1">
    <location>
        <begin position="1"/>
        <end position="20"/>
    </location>
</feature>
<name>A0A9P3UMZ4_LYOSH</name>
<keyword evidence="3" id="KW-1185">Reference proteome</keyword>
<evidence type="ECO:0000313" key="2">
    <source>
        <dbReference type="EMBL" id="GLB41034.1"/>
    </source>
</evidence>
<feature type="compositionally biased region" description="Acidic residues" evidence="1">
    <location>
        <begin position="256"/>
        <end position="300"/>
    </location>
</feature>
<comment type="caution">
    <text evidence="2">The sequence shown here is derived from an EMBL/GenBank/DDBJ whole genome shotgun (WGS) entry which is preliminary data.</text>
</comment>
<dbReference type="OrthoDB" id="5568181at2759"/>
<dbReference type="Proteomes" id="UP001063166">
    <property type="component" value="Unassembled WGS sequence"/>
</dbReference>
<gene>
    <name evidence="2" type="ORF">LshimejAT787_0902490</name>
</gene>
<dbReference type="AlphaFoldDB" id="A0A9P3UMZ4"/>
<proteinExistence type="predicted"/>
<sequence length="341" mass="36398">MSSFHNPPTVAPAGPVSAPLTTSGLPVSQLESLRFKASQIIDSIQSLQRTLEAGHTASMPSWPDILSKYNILLSQTHSFSMGLSSTLSGAASTTAQGQRAGGTAPPNVLERVVLHPSTPMSDAQLDGEVIPLLRNQQTTDVLRVENETVRRVAEHMATKGSLGVLGAPSSQPQQQRQGGQQFALGMGAAAKKPVDYTDVLRECEEIREAHDRRVERAVRAVTMLRERFEWRARVEVEVEEPEELEWDPRAIAPVLDADESGEGEENGMDESAGEGEGEGEGDVVMEEEEGGSNDEDEVEALVDSAMDTQSPASPAVTMIGPSAGLVPETGNTLPAESVPRA</sequence>
<reference evidence="2" key="1">
    <citation type="submission" date="2022-07" db="EMBL/GenBank/DDBJ databases">
        <title>The genome of Lyophyllum shimeji provides insight into the initial evolution of ectomycorrhizal fungal genome.</title>
        <authorList>
            <person name="Kobayashi Y."/>
            <person name="Shibata T."/>
            <person name="Hirakawa H."/>
            <person name="Shigenobu S."/>
            <person name="Nishiyama T."/>
            <person name="Yamada A."/>
            <person name="Hasebe M."/>
            <person name="Kawaguchi M."/>
        </authorList>
    </citation>
    <scope>NUCLEOTIDE SEQUENCE</scope>
    <source>
        <strain evidence="2">AT787</strain>
    </source>
</reference>
<accession>A0A9P3UMZ4</accession>
<dbReference type="Gene3D" id="1.20.58.1710">
    <property type="match status" value="1"/>
</dbReference>
<evidence type="ECO:0000256" key="1">
    <source>
        <dbReference type="SAM" id="MobiDB-lite"/>
    </source>
</evidence>
<evidence type="ECO:0008006" key="4">
    <source>
        <dbReference type="Google" id="ProtNLM"/>
    </source>
</evidence>
<organism evidence="2 3">
    <name type="scientific">Lyophyllum shimeji</name>
    <name type="common">Hon-shimeji</name>
    <name type="synonym">Tricholoma shimeji</name>
    <dbReference type="NCBI Taxonomy" id="47721"/>
    <lineage>
        <taxon>Eukaryota</taxon>
        <taxon>Fungi</taxon>
        <taxon>Dikarya</taxon>
        <taxon>Basidiomycota</taxon>
        <taxon>Agaricomycotina</taxon>
        <taxon>Agaricomycetes</taxon>
        <taxon>Agaricomycetidae</taxon>
        <taxon>Agaricales</taxon>
        <taxon>Tricholomatineae</taxon>
        <taxon>Lyophyllaceae</taxon>
        <taxon>Lyophyllum</taxon>
    </lineage>
</organism>
<dbReference type="EMBL" id="BRPK01000009">
    <property type="protein sequence ID" value="GLB41034.1"/>
    <property type="molecule type" value="Genomic_DNA"/>
</dbReference>
<evidence type="ECO:0000313" key="3">
    <source>
        <dbReference type="Proteomes" id="UP001063166"/>
    </source>
</evidence>
<feature type="region of interest" description="Disordered" evidence="1">
    <location>
        <begin position="255"/>
        <end position="341"/>
    </location>
</feature>
<protein>
    <recommendedName>
        <fullName evidence="4">Mediator of RNA polymerase II transcription subunit 8</fullName>
    </recommendedName>
</protein>